<accession>A0A1J0KKK9</accession>
<keyword evidence="7 11" id="KW-0675">Receptor</keyword>
<comment type="subcellular location">
    <subcellularLocation>
        <location evidence="1">Cell membrane</location>
        <topology evidence="1">Multi-pass membrane protein</topology>
    </subcellularLocation>
</comment>
<evidence type="ECO:0000256" key="3">
    <source>
        <dbReference type="ARBA" id="ARBA00022475"/>
    </source>
</evidence>
<dbReference type="GO" id="GO:0005886">
    <property type="term" value="C:plasma membrane"/>
    <property type="evidence" value="ECO:0007669"/>
    <property type="project" value="UniProtKB-SubCell"/>
</dbReference>
<keyword evidence="5 9" id="KW-1133">Transmembrane helix</keyword>
<sequence>MNNSEWNGMIGCLTRKEADIGGTALFFTMDRVDVIEYVAMVTPTKSKLVFRAPKLSYVTNVFTLPFDRQVWISTVGLVILLGVFIYYILKWEFYKRKESPSPVMKVDQFEVALISFGAVCQQSANVIPTSVPGRITTIILFISLMFLYTSYSANIVALLQSTSTSIQTLEDLLKSRLKIGVFDTIYNRHFFPRANDPIRRAIYEQKVAPPGQKPNFLPLDEGVRKIREGLFAFHMETGVGYKVVGEIFQEHEKCGLQEISYFVFTDPHIAIQKNSSYRKLLKIGFRKIWESGIQPREVNLIYTKKPMCTSRSSSFINVGMVDCYSAAVVLVVGLISSLLIWIVEIIIHNR</sequence>
<keyword evidence="8" id="KW-0325">Glycoprotein</keyword>
<evidence type="ECO:0000259" key="10">
    <source>
        <dbReference type="Pfam" id="PF00060"/>
    </source>
</evidence>
<organism evidence="11">
    <name type="scientific">Pyrrhalta maculicollis</name>
    <dbReference type="NCBI Taxonomy" id="226885"/>
    <lineage>
        <taxon>Eukaryota</taxon>
        <taxon>Metazoa</taxon>
        <taxon>Ecdysozoa</taxon>
        <taxon>Arthropoda</taxon>
        <taxon>Hexapoda</taxon>
        <taxon>Insecta</taxon>
        <taxon>Pterygota</taxon>
        <taxon>Neoptera</taxon>
        <taxon>Endopterygota</taxon>
        <taxon>Coleoptera</taxon>
        <taxon>Polyphaga</taxon>
        <taxon>Cucujiformia</taxon>
        <taxon>Chrysomeloidea</taxon>
        <taxon>Chrysomelidae</taxon>
        <taxon>Galerucinae</taxon>
        <taxon>Coelomerites</taxon>
        <taxon>Pyrrhalta</taxon>
    </lineage>
</organism>
<keyword evidence="3" id="KW-1003">Cell membrane</keyword>
<evidence type="ECO:0000256" key="8">
    <source>
        <dbReference type="ARBA" id="ARBA00023180"/>
    </source>
</evidence>
<evidence type="ECO:0000256" key="2">
    <source>
        <dbReference type="ARBA" id="ARBA00008685"/>
    </source>
</evidence>
<dbReference type="SUPFAM" id="SSF53850">
    <property type="entry name" value="Periplasmic binding protein-like II"/>
    <property type="match status" value="1"/>
</dbReference>
<dbReference type="PANTHER" id="PTHR42643:SF33">
    <property type="entry name" value="GLUTAMATE RECEPTOR 2-LIKE PROTEIN"/>
    <property type="match status" value="1"/>
</dbReference>
<dbReference type="PANTHER" id="PTHR42643">
    <property type="entry name" value="IONOTROPIC RECEPTOR 20A-RELATED"/>
    <property type="match status" value="1"/>
</dbReference>
<reference evidence="11" key="1">
    <citation type="journal article" date="2016" name="Insect Biochem. Mol. Biol.">
        <title>Comparative transcriptome analysis of chemosensory genes in two sister leaf beetles provides insights into chemosensory speciation.</title>
        <authorList>
            <person name="Zhang B."/>
            <person name="Zhang W."/>
            <person name="Nie R.E."/>
            <person name="Li W.Z."/>
            <person name="Segraves K.A."/>
            <person name="Yang X.K."/>
            <person name="Xue H.J."/>
        </authorList>
    </citation>
    <scope>NUCLEOTIDE SEQUENCE</scope>
</reference>
<evidence type="ECO:0000256" key="5">
    <source>
        <dbReference type="ARBA" id="ARBA00022989"/>
    </source>
</evidence>
<feature type="transmembrane region" description="Helical" evidence="9">
    <location>
        <begin position="70"/>
        <end position="89"/>
    </location>
</feature>
<feature type="transmembrane region" description="Helical" evidence="9">
    <location>
        <begin position="324"/>
        <end position="347"/>
    </location>
</feature>
<dbReference type="GO" id="GO:0015276">
    <property type="term" value="F:ligand-gated monoatomic ion channel activity"/>
    <property type="evidence" value="ECO:0007669"/>
    <property type="project" value="InterPro"/>
</dbReference>
<proteinExistence type="evidence at transcript level"/>
<dbReference type="AlphaFoldDB" id="A0A1J0KKK9"/>
<evidence type="ECO:0000256" key="6">
    <source>
        <dbReference type="ARBA" id="ARBA00023136"/>
    </source>
</evidence>
<dbReference type="Pfam" id="PF00060">
    <property type="entry name" value="Lig_chan"/>
    <property type="match status" value="1"/>
</dbReference>
<evidence type="ECO:0000313" key="11">
    <source>
        <dbReference type="EMBL" id="APC94259.1"/>
    </source>
</evidence>
<dbReference type="EMBL" id="KX290688">
    <property type="protein sequence ID" value="APC94259.1"/>
    <property type="molecule type" value="mRNA"/>
</dbReference>
<feature type="transmembrane region" description="Helical" evidence="9">
    <location>
        <begin position="138"/>
        <end position="159"/>
    </location>
</feature>
<dbReference type="GO" id="GO:0050906">
    <property type="term" value="P:detection of stimulus involved in sensory perception"/>
    <property type="evidence" value="ECO:0007669"/>
    <property type="project" value="UniProtKB-ARBA"/>
</dbReference>
<dbReference type="InterPro" id="IPR001320">
    <property type="entry name" value="Iontro_rcpt_C"/>
</dbReference>
<dbReference type="InterPro" id="IPR052192">
    <property type="entry name" value="Insect_Ionotropic_Sensory_Rcpt"/>
</dbReference>
<keyword evidence="4 9" id="KW-0812">Transmembrane</keyword>
<dbReference type="Gene3D" id="3.40.190.10">
    <property type="entry name" value="Periplasmic binding protein-like II"/>
    <property type="match status" value="2"/>
</dbReference>
<evidence type="ECO:0000256" key="7">
    <source>
        <dbReference type="ARBA" id="ARBA00023170"/>
    </source>
</evidence>
<feature type="domain" description="Ionotropic glutamate receptor C-terminal" evidence="10">
    <location>
        <begin position="69"/>
        <end position="317"/>
    </location>
</feature>
<evidence type="ECO:0000256" key="9">
    <source>
        <dbReference type="SAM" id="Phobius"/>
    </source>
</evidence>
<keyword evidence="6 9" id="KW-0472">Membrane</keyword>
<name>A0A1J0KKK9_9CUCU</name>
<evidence type="ECO:0000256" key="4">
    <source>
        <dbReference type="ARBA" id="ARBA00022692"/>
    </source>
</evidence>
<protein>
    <submittedName>
        <fullName evidence="11">Ionotropic receptor 6</fullName>
    </submittedName>
</protein>
<comment type="similarity">
    <text evidence="2">Belongs to the glutamate-gated ion channel (TC 1.A.10.1) family.</text>
</comment>
<evidence type="ECO:0000256" key="1">
    <source>
        <dbReference type="ARBA" id="ARBA00004651"/>
    </source>
</evidence>